<organism evidence="4 5">
    <name type="scientific">Larkinella knui</name>
    <dbReference type="NCBI Taxonomy" id="2025310"/>
    <lineage>
        <taxon>Bacteria</taxon>
        <taxon>Pseudomonadati</taxon>
        <taxon>Bacteroidota</taxon>
        <taxon>Cytophagia</taxon>
        <taxon>Cytophagales</taxon>
        <taxon>Spirosomataceae</taxon>
        <taxon>Larkinella</taxon>
    </lineage>
</organism>
<proteinExistence type="predicted"/>
<protein>
    <submittedName>
        <fullName evidence="4">DNA-binding response regulator</fullName>
    </submittedName>
</protein>
<evidence type="ECO:0000259" key="2">
    <source>
        <dbReference type="PROSITE" id="PS50110"/>
    </source>
</evidence>
<dbReference type="PANTHER" id="PTHR37299">
    <property type="entry name" value="TRANSCRIPTIONAL REGULATOR-RELATED"/>
    <property type="match status" value="1"/>
</dbReference>
<feature type="domain" description="HTH LytTR-type" evidence="3">
    <location>
        <begin position="128"/>
        <end position="226"/>
    </location>
</feature>
<reference evidence="4 5" key="1">
    <citation type="submission" date="2018-11" db="EMBL/GenBank/DDBJ databases">
        <authorList>
            <person name="Zhou Z."/>
            <person name="Wang G."/>
        </authorList>
    </citation>
    <scope>NUCLEOTIDE SEQUENCE [LARGE SCALE GENOMIC DNA]</scope>
    <source>
        <strain evidence="4 5">KCTC42998</strain>
    </source>
</reference>
<dbReference type="Gene3D" id="3.40.50.2300">
    <property type="match status" value="1"/>
</dbReference>
<dbReference type="SUPFAM" id="SSF52172">
    <property type="entry name" value="CheY-like"/>
    <property type="match status" value="1"/>
</dbReference>
<evidence type="ECO:0000256" key="1">
    <source>
        <dbReference type="PROSITE-ProRule" id="PRU00169"/>
    </source>
</evidence>
<dbReference type="PROSITE" id="PS50110">
    <property type="entry name" value="RESPONSE_REGULATORY"/>
    <property type="match status" value="1"/>
</dbReference>
<dbReference type="GO" id="GO:0003677">
    <property type="term" value="F:DNA binding"/>
    <property type="evidence" value="ECO:0007669"/>
    <property type="project" value="UniProtKB-KW"/>
</dbReference>
<comment type="caution">
    <text evidence="4">The sequence shown here is derived from an EMBL/GenBank/DDBJ whole genome shotgun (WGS) entry which is preliminary data.</text>
</comment>
<dbReference type="Pfam" id="PF00072">
    <property type="entry name" value="Response_reg"/>
    <property type="match status" value="1"/>
</dbReference>
<keyword evidence="1" id="KW-0597">Phosphoprotein</keyword>
<dbReference type="SMART" id="SM00850">
    <property type="entry name" value="LytTR"/>
    <property type="match status" value="1"/>
</dbReference>
<name>A0A3P1CMM6_9BACT</name>
<dbReference type="PANTHER" id="PTHR37299:SF1">
    <property type="entry name" value="STAGE 0 SPORULATION PROTEIN A HOMOLOG"/>
    <property type="match status" value="1"/>
</dbReference>
<dbReference type="GO" id="GO:0000156">
    <property type="term" value="F:phosphorelay response regulator activity"/>
    <property type="evidence" value="ECO:0007669"/>
    <property type="project" value="InterPro"/>
</dbReference>
<dbReference type="InterPro" id="IPR007492">
    <property type="entry name" value="LytTR_DNA-bd_dom"/>
</dbReference>
<evidence type="ECO:0000313" key="5">
    <source>
        <dbReference type="Proteomes" id="UP000274271"/>
    </source>
</evidence>
<keyword evidence="4" id="KW-0238">DNA-binding</keyword>
<dbReference type="InterPro" id="IPR001789">
    <property type="entry name" value="Sig_transdc_resp-reg_receiver"/>
</dbReference>
<gene>
    <name evidence="4" type="ORF">EHT87_18220</name>
</gene>
<dbReference type="Proteomes" id="UP000274271">
    <property type="component" value="Unassembled WGS sequence"/>
</dbReference>
<keyword evidence="5" id="KW-1185">Reference proteome</keyword>
<dbReference type="InterPro" id="IPR011006">
    <property type="entry name" value="CheY-like_superfamily"/>
</dbReference>
<sequence length="229" mass="26923">MNCLLIEDEPLAMLRLREYVQRIPFLTLSYAVDNGLEAIPILQRETIDLVFLDIEMDGFSGLQLLEALPKRPAVILTTAFDQYALKAFDLQVVDYLVKPYTFDRFLQAVTRAQDGLKTGQRENRNPFLFVKTEYRLQKVAFDDILYIEGMRDYRRIYAGDEKIMTLETFGDLEQQLPPQRFCRVHKSWLVALDKIESIERDRIKIRQALIPVSETYRERFYRLIGRSAN</sequence>
<accession>A0A3P1CMM6</accession>
<dbReference type="RefSeq" id="WP_124908067.1">
    <property type="nucleotide sequence ID" value="NZ_RQJP01000003.1"/>
</dbReference>
<evidence type="ECO:0000313" key="4">
    <source>
        <dbReference type="EMBL" id="RRB14174.1"/>
    </source>
</evidence>
<feature type="modified residue" description="4-aspartylphosphate" evidence="1">
    <location>
        <position position="53"/>
    </location>
</feature>
<dbReference type="Pfam" id="PF04397">
    <property type="entry name" value="LytTR"/>
    <property type="match status" value="1"/>
</dbReference>
<dbReference type="OrthoDB" id="1646880at2"/>
<dbReference type="AlphaFoldDB" id="A0A3P1CMM6"/>
<feature type="domain" description="Response regulatory" evidence="2">
    <location>
        <begin position="2"/>
        <end position="113"/>
    </location>
</feature>
<dbReference type="EMBL" id="RQJP01000003">
    <property type="protein sequence ID" value="RRB14174.1"/>
    <property type="molecule type" value="Genomic_DNA"/>
</dbReference>
<evidence type="ECO:0000259" key="3">
    <source>
        <dbReference type="PROSITE" id="PS50930"/>
    </source>
</evidence>
<dbReference type="PROSITE" id="PS50930">
    <property type="entry name" value="HTH_LYTTR"/>
    <property type="match status" value="1"/>
</dbReference>
<dbReference type="InterPro" id="IPR046947">
    <property type="entry name" value="LytR-like"/>
</dbReference>
<dbReference type="SMART" id="SM00448">
    <property type="entry name" value="REC"/>
    <property type="match status" value="1"/>
</dbReference>
<dbReference type="Gene3D" id="2.40.50.1020">
    <property type="entry name" value="LytTr DNA-binding domain"/>
    <property type="match status" value="1"/>
</dbReference>